<keyword evidence="4" id="KW-0653">Protein transport</keyword>
<dbReference type="GO" id="GO:0016020">
    <property type="term" value="C:membrane"/>
    <property type="evidence" value="ECO:0007669"/>
    <property type="project" value="InterPro"/>
</dbReference>
<keyword evidence="6" id="KW-0333">Golgi apparatus</keyword>
<dbReference type="Pfam" id="PF09177">
    <property type="entry name" value="STX6_10_61_N"/>
    <property type="match status" value="1"/>
</dbReference>
<dbReference type="Proteomes" id="UP001314170">
    <property type="component" value="Unassembled WGS sequence"/>
</dbReference>
<proteinExistence type="inferred from homology"/>
<protein>
    <recommendedName>
        <fullName evidence="9">Syntaxin 6/10/61 N-terminal domain-containing protein</fullName>
    </recommendedName>
</protein>
<dbReference type="CDD" id="cd21442">
    <property type="entry name" value="SNARE_NTD_STX6-like"/>
    <property type="match status" value="1"/>
</dbReference>
<evidence type="ECO:0000256" key="5">
    <source>
        <dbReference type="ARBA" id="ARBA00022989"/>
    </source>
</evidence>
<dbReference type="PANTHER" id="PTHR34949">
    <property type="entry name" value="OS05G0443700 PROTEIN"/>
    <property type="match status" value="1"/>
</dbReference>
<dbReference type="PANTHER" id="PTHR34949:SF6">
    <property type="entry name" value="EXPRESSED PROTEIN"/>
    <property type="match status" value="1"/>
</dbReference>
<evidence type="ECO:0000313" key="11">
    <source>
        <dbReference type="Proteomes" id="UP001314170"/>
    </source>
</evidence>
<evidence type="ECO:0000256" key="3">
    <source>
        <dbReference type="ARBA" id="ARBA00022692"/>
    </source>
</evidence>
<name>A0AAV1S7J2_9ROSI</name>
<evidence type="ECO:0000256" key="2">
    <source>
        <dbReference type="ARBA" id="ARBA00022448"/>
    </source>
</evidence>
<dbReference type="EMBL" id="CAWUPB010001173">
    <property type="protein sequence ID" value="CAK7347459.1"/>
    <property type="molecule type" value="Genomic_DNA"/>
</dbReference>
<comment type="caution">
    <text evidence="10">The sequence shown here is derived from an EMBL/GenBank/DDBJ whole genome shotgun (WGS) entry which is preliminary data.</text>
</comment>
<keyword evidence="3" id="KW-0812">Transmembrane</keyword>
<keyword evidence="7" id="KW-0472">Membrane</keyword>
<evidence type="ECO:0000256" key="7">
    <source>
        <dbReference type="ARBA" id="ARBA00023136"/>
    </source>
</evidence>
<keyword evidence="5" id="KW-1133">Transmembrane helix</keyword>
<organism evidence="10 11">
    <name type="scientific">Dovyalis caffra</name>
    <dbReference type="NCBI Taxonomy" id="77055"/>
    <lineage>
        <taxon>Eukaryota</taxon>
        <taxon>Viridiplantae</taxon>
        <taxon>Streptophyta</taxon>
        <taxon>Embryophyta</taxon>
        <taxon>Tracheophyta</taxon>
        <taxon>Spermatophyta</taxon>
        <taxon>Magnoliopsida</taxon>
        <taxon>eudicotyledons</taxon>
        <taxon>Gunneridae</taxon>
        <taxon>Pentapetalae</taxon>
        <taxon>rosids</taxon>
        <taxon>fabids</taxon>
        <taxon>Malpighiales</taxon>
        <taxon>Salicaceae</taxon>
        <taxon>Flacourtieae</taxon>
        <taxon>Dovyalis</taxon>
    </lineage>
</organism>
<feature type="domain" description="Syntaxin 6/10/61 N-terminal" evidence="9">
    <location>
        <begin position="11"/>
        <end position="102"/>
    </location>
</feature>
<dbReference type="InterPro" id="IPR010989">
    <property type="entry name" value="SNARE"/>
</dbReference>
<evidence type="ECO:0000313" key="10">
    <source>
        <dbReference type="EMBL" id="CAK7347459.1"/>
    </source>
</evidence>
<comment type="subcellular location">
    <subcellularLocation>
        <location evidence="8">Golgi apparatus</location>
        <location evidence="8">trans-Golgi network membrane</location>
        <topology evidence="8">Single-pass type IV membrane protein</topology>
    </subcellularLocation>
</comment>
<dbReference type="FunFam" id="1.20.58.90:FF:000004">
    <property type="entry name" value="Syntaxin 10"/>
    <property type="match status" value="1"/>
</dbReference>
<dbReference type="Gene3D" id="1.20.58.90">
    <property type="match status" value="1"/>
</dbReference>
<keyword evidence="11" id="KW-1185">Reference proteome</keyword>
<reference evidence="10 11" key="1">
    <citation type="submission" date="2024-01" db="EMBL/GenBank/DDBJ databases">
        <authorList>
            <person name="Waweru B."/>
        </authorList>
    </citation>
    <scope>NUCLEOTIDE SEQUENCE [LARGE SCALE GENOMIC DNA]</scope>
</reference>
<dbReference type="AlphaFoldDB" id="A0AAV1S7J2"/>
<dbReference type="GO" id="GO:0048193">
    <property type="term" value="P:Golgi vesicle transport"/>
    <property type="evidence" value="ECO:0007669"/>
    <property type="project" value="InterPro"/>
</dbReference>
<evidence type="ECO:0000256" key="8">
    <source>
        <dbReference type="ARBA" id="ARBA00037801"/>
    </source>
</evidence>
<dbReference type="GO" id="GO:0005794">
    <property type="term" value="C:Golgi apparatus"/>
    <property type="evidence" value="ECO:0007669"/>
    <property type="project" value="UniProtKB-SubCell"/>
</dbReference>
<evidence type="ECO:0000259" key="9">
    <source>
        <dbReference type="Pfam" id="PF09177"/>
    </source>
</evidence>
<accession>A0AAV1S7J2</accession>
<sequence length="385" mass="43539">MASSFDRWEKDPYFSAAEEVQESADRMESTYRTWIHSKKEVSSIWDSEQLGRDLLTALGTTKWQLEEFARAVRLSYVKNSGDDARDRHRDFIVAIEDHILKIENHLEECALSEGKTSLPWVRLDEGECNELALFLSGPPTTPRENVPKNHVVESVITQEISKESTPKSSNNLINLVECASLEPRDVKPHGHRRTASASADIGAWKIAIAQDVCQSDPCNEKAPLRDPRTRYLNGVRKWKAMDHNQDSDTIPLQSSQLTRGIDACYEKSKSCLDSYDECYDKQIYGWYGAMQRQLQRSQYQMQYSRSVQAALSVVFLFCLIDEERLMFIGSTCSVNCIACNLRSCTSYSLQPGAINGSEGIPVVICGKDVFDGTRVFHYYQATGSV</sequence>
<dbReference type="InterPro" id="IPR015260">
    <property type="entry name" value="Syntaxin-6/10/61_N"/>
</dbReference>
<keyword evidence="2" id="KW-0813">Transport</keyword>
<evidence type="ECO:0000256" key="4">
    <source>
        <dbReference type="ARBA" id="ARBA00022927"/>
    </source>
</evidence>
<gene>
    <name evidence="10" type="ORF">DCAF_LOCUS20146</name>
</gene>
<dbReference type="SUPFAM" id="SSF47661">
    <property type="entry name" value="t-snare proteins"/>
    <property type="match status" value="1"/>
</dbReference>
<comment type="similarity">
    <text evidence="1">Belongs to the syntaxin family.</text>
</comment>
<evidence type="ECO:0000256" key="1">
    <source>
        <dbReference type="ARBA" id="ARBA00009063"/>
    </source>
</evidence>
<evidence type="ECO:0000256" key="6">
    <source>
        <dbReference type="ARBA" id="ARBA00023034"/>
    </source>
</evidence>
<dbReference type="GO" id="GO:0015031">
    <property type="term" value="P:protein transport"/>
    <property type="evidence" value="ECO:0007669"/>
    <property type="project" value="UniProtKB-KW"/>
</dbReference>